<dbReference type="InParanoid" id="A0A3Q7G2D5"/>
<evidence type="ECO:0000256" key="1">
    <source>
        <dbReference type="SAM" id="MobiDB-lite"/>
    </source>
</evidence>
<keyword evidence="3" id="KW-1185">Reference proteome</keyword>
<dbReference type="Gramene" id="Solyc04g040095.1.1">
    <property type="protein sequence ID" value="Solyc04g040095.1.1"/>
    <property type="gene ID" value="Solyc04g040095.1"/>
</dbReference>
<feature type="region of interest" description="Disordered" evidence="1">
    <location>
        <begin position="1"/>
        <end position="72"/>
    </location>
</feature>
<feature type="compositionally biased region" description="Pro residues" evidence="1">
    <location>
        <begin position="1"/>
        <end position="14"/>
    </location>
</feature>
<dbReference type="AlphaFoldDB" id="A0A3Q7G2D5"/>
<dbReference type="Proteomes" id="UP000004994">
    <property type="component" value="Chromosome 4"/>
</dbReference>
<feature type="compositionally biased region" description="Acidic residues" evidence="1">
    <location>
        <begin position="34"/>
        <end position="61"/>
    </location>
</feature>
<proteinExistence type="predicted"/>
<name>A0A3Q7G2D5_SOLLC</name>
<accession>A0A3Q7G2D5</accession>
<dbReference type="EnsemblPlants" id="Solyc04g040095.1.1">
    <property type="protein sequence ID" value="Solyc04g040095.1.1"/>
    <property type="gene ID" value="Solyc04g040095.1"/>
</dbReference>
<protein>
    <submittedName>
        <fullName evidence="2">Uncharacterized protein</fullName>
    </submittedName>
</protein>
<organism evidence="2">
    <name type="scientific">Solanum lycopersicum</name>
    <name type="common">Tomato</name>
    <name type="synonym">Lycopersicon esculentum</name>
    <dbReference type="NCBI Taxonomy" id="4081"/>
    <lineage>
        <taxon>Eukaryota</taxon>
        <taxon>Viridiplantae</taxon>
        <taxon>Streptophyta</taxon>
        <taxon>Embryophyta</taxon>
        <taxon>Tracheophyta</taxon>
        <taxon>Spermatophyta</taxon>
        <taxon>Magnoliopsida</taxon>
        <taxon>eudicotyledons</taxon>
        <taxon>Gunneridae</taxon>
        <taxon>Pentapetalae</taxon>
        <taxon>asterids</taxon>
        <taxon>lamiids</taxon>
        <taxon>Solanales</taxon>
        <taxon>Solanaceae</taxon>
        <taxon>Solanoideae</taxon>
        <taxon>Solaneae</taxon>
        <taxon>Solanum</taxon>
        <taxon>Solanum subgen. Lycopersicon</taxon>
    </lineage>
</organism>
<dbReference type="PaxDb" id="4081-Solyc04g040050.1.1"/>
<sequence length="229" mass="26884">MSPPPPQPPPPQPQPLVTSKDESRNESDSKNMDETDSDVEEYEEDVEEYKEEWVDEEDNDSEPLSPRSDDNYDNLSIEELIEELYTPILPCQEKRTESFGRDTSIRLATVHPNILKVTNDEKEYFQAKVVRHLDQSLDFLIIRPRSETYTSSVPRNIRSLWKNELNQVRPVTNSFHYLPQLEEEEQLAEEQSESLNAIYNKYELVQHVFNNGTATRLAKHYKMRIDVRQ</sequence>
<evidence type="ECO:0000313" key="2">
    <source>
        <dbReference type="EnsemblPlants" id="Solyc04g040095.1.1"/>
    </source>
</evidence>
<reference evidence="2" key="2">
    <citation type="submission" date="2019-01" db="UniProtKB">
        <authorList>
            <consortium name="EnsemblPlants"/>
        </authorList>
    </citation>
    <scope>IDENTIFICATION</scope>
    <source>
        <strain evidence="2">cv. Heinz 1706</strain>
    </source>
</reference>
<reference evidence="2" key="1">
    <citation type="journal article" date="2012" name="Nature">
        <title>The tomato genome sequence provides insights into fleshy fruit evolution.</title>
        <authorList>
            <consortium name="Tomato Genome Consortium"/>
        </authorList>
    </citation>
    <scope>NUCLEOTIDE SEQUENCE [LARGE SCALE GENOMIC DNA]</scope>
    <source>
        <strain evidence="2">cv. Heinz 1706</strain>
    </source>
</reference>
<feature type="compositionally biased region" description="Basic and acidic residues" evidence="1">
    <location>
        <begin position="19"/>
        <end position="33"/>
    </location>
</feature>
<evidence type="ECO:0000313" key="3">
    <source>
        <dbReference type="Proteomes" id="UP000004994"/>
    </source>
</evidence>